<evidence type="ECO:0000313" key="1">
    <source>
        <dbReference type="EMBL" id="KKN30818.1"/>
    </source>
</evidence>
<gene>
    <name evidence="1" type="ORF">LCGC14_0830260</name>
</gene>
<proteinExistence type="predicted"/>
<organism evidence="1">
    <name type="scientific">marine sediment metagenome</name>
    <dbReference type="NCBI Taxonomy" id="412755"/>
    <lineage>
        <taxon>unclassified sequences</taxon>
        <taxon>metagenomes</taxon>
        <taxon>ecological metagenomes</taxon>
    </lineage>
</organism>
<dbReference type="EMBL" id="LAZR01002378">
    <property type="protein sequence ID" value="KKN30818.1"/>
    <property type="molecule type" value="Genomic_DNA"/>
</dbReference>
<accession>A0A0F9SNI5</accession>
<name>A0A0F9SNI5_9ZZZZ</name>
<protein>
    <submittedName>
        <fullName evidence="1">Uncharacterized protein</fullName>
    </submittedName>
</protein>
<reference evidence="1" key="1">
    <citation type="journal article" date="2015" name="Nature">
        <title>Complex archaea that bridge the gap between prokaryotes and eukaryotes.</title>
        <authorList>
            <person name="Spang A."/>
            <person name="Saw J.H."/>
            <person name="Jorgensen S.L."/>
            <person name="Zaremba-Niedzwiedzka K."/>
            <person name="Martijn J."/>
            <person name="Lind A.E."/>
            <person name="van Eijk R."/>
            <person name="Schleper C."/>
            <person name="Guy L."/>
            <person name="Ettema T.J."/>
        </authorList>
    </citation>
    <scope>NUCLEOTIDE SEQUENCE</scope>
</reference>
<comment type="caution">
    <text evidence="1">The sequence shown here is derived from an EMBL/GenBank/DDBJ whole genome shotgun (WGS) entry which is preliminary data.</text>
</comment>
<dbReference type="AlphaFoldDB" id="A0A0F9SNI5"/>
<sequence>MSLLRIQIDLAIPQDVADKPAVKTKLLELLSLLKLAKSYAVKINEGLANEEMTVKANYHICHHDTGGACDPEVEI</sequence>